<reference evidence="3 4" key="1">
    <citation type="submission" date="2018-01" db="EMBL/GenBank/DDBJ databases">
        <title>Whole genome sequencing of Histamine producing bacteria.</title>
        <authorList>
            <person name="Butler K."/>
        </authorList>
    </citation>
    <scope>NUCLEOTIDE SEQUENCE [LARGE SCALE GENOMIC DNA]</scope>
    <source>
        <strain evidence="3 4">DSM 24669</strain>
    </source>
</reference>
<dbReference type="GO" id="GO:0008168">
    <property type="term" value="F:methyltransferase activity"/>
    <property type="evidence" value="ECO:0007669"/>
    <property type="project" value="UniProtKB-KW"/>
</dbReference>
<dbReference type="PANTHER" id="PTHR43619:SF2">
    <property type="entry name" value="S-ADENOSYL-L-METHIONINE-DEPENDENT METHYLTRANSFERASES SUPERFAMILY PROTEIN"/>
    <property type="match status" value="1"/>
</dbReference>
<dbReference type="AlphaFoldDB" id="A0A0J8VAK7"/>
<dbReference type="Pfam" id="PF04072">
    <property type="entry name" value="LCM"/>
    <property type="match status" value="1"/>
</dbReference>
<accession>A0A0J8VAK7</accession>
<organism evidence="3 4">
    <name type="scientific">Photobacterium swingsii</name>
    <dbReference type="NCBI Taxonomy" id="680026"/>
    <lineage>
        <taxon>Bacteria</taxon>
        <taxon>Pseudomonadati</taxon>
        <taxon>Pseudomonadota</taxon>
        <taxon>Gammaproteobacteria</taxon>
        <taxon>Vibrionales</taxon>
        <taxon>Vibrionaceae</taxon>
        <taxon>Photobacterium</taxon>
    </lineage>
</organism>
<sequence length="265" mass="30399">MGSPVRYKIPPKLLQPLWLRSRESMDDNGLIYDPVAAAACSQCHLVPDCLSGNITERQLLHATLTLQCDKVVLQFLRRNPNGYVVNVGAGLDTRFYRLDNGRCRWFELDTDENLLWRERLFHKSERYTMRNGSVTELSWLKALPAMNTVPVLLLCDQALLQCTEQHLAQFIQRIGCHFSKLEACVVLAGDASDSVLAQKMGTEKYQHGFADPGQQIINWLPWAELVSCQSPFDHPCGRWRSWQRWVAKMGSLKYRLTPVVVHFRL</sequence>
<comment type="caution">
    <text evidence="3">The sequence shown here is derived from an EMBL/GenBank/DDBJ whole genome shotgun (WGS) entry which is preliminary data.</text>
</comment>
<keyword evidence="2 3" id="KW-0808">Transferase</keyword>
<dbReference type="InterPro" id="IPR007213">
    <property type="entry name" value="Ppm1/Ppm2/Tcmp"/>
</dbReference>
<dbReference type="Gene3D" id="3.40.50.150">
    <property type="entry name" value="Vaccinia Virus protein VP39"/>
    <property type="match status" value="1"/>
</dbReference>
<evidence type="ECO:0000313" key="3">
    <source>
        <dbReference type="EMBL" id="PSW23731.1"/>
    </source>
</evidence>
<dbReference type="RefSeq" id="WP_048898789.1">
    <property type="nucleotide sequence ID" value="NZ_AP024852.1"/>
</dbReference>
<dbReference type="Proteomes" id="UP000240481">
    <property type="component" value="Unassembled WGS sequence"/>
</dbReference>
<dbReference type="STRING" id="680026.AB733_10860"/>
<keyword evidence="1 3" id="KW-0489">Methyltransferase</keyword>
<dbReference type="InterPro" id="IPR016874">
    <property type="entry name" value="TcmP-like"/>
</dbReference>
<proteinExistence type="predicted"/>
<evidence type="ECO:0000256" key="2">
    <source>
        <dbReference type="ARBA" id="ARBA00022679"/>
    </source>
</evidence>
<dbReference type="SUPFAM" id="SSF53335">
    <property type="entry name" value="S-adenosyl-L-methionine-dependent methyltransferases"/>
    <property type="match status" value="1"/>
</dbReference>
<protein>
    <submittedName>
        <fullName evidence="3">Class I SAM-dependent methyltransferase</fullName>
    </submittedName>
</protein>
<evidence type="ECO:0000256" key="1">
    <source>
        <dbReference type="ARBA" id="ARBA00022603"/>
    </source>
</evidence>
<dbReference type="InterPro" id="IPR029063">
    <property type="entry name" value="SAM-dependent_MTases_sf"/>
</dbReference>
<dbReference type="GO" id="GO:0032259">
    <property type="term" value="P:methylation"/>
    <property type="evidence" value="ECO:0007669"/>
    <property type="project" value="UniProtKB-KW"/>
</dbReference>
<keyword evidence="4" id="KW-1185">Reference proteome</keyword>
<dbReference type="EMBL" id="PYLZ01000007">
    <property type="protein sequence ID" value="PSW23731.1"/>
    <property type="molecule type" value="Genomic_DNA"/>
</dbReference>
<dbReference type="PANTHER" id="PTHR43619">
    <property type="entry name" value="S-ADENOSYL-L-METHIONINE-DEPENDENT METHYLTRANSFERASE YKTD-RELATED"/>
    <property type="match status" value="1"/>
</dbReference>
<evidence type="ECO:0000313" key="4">
    <source>
        <dbReference type="Proteomes" id="UP000240481"/>
    </source>
</evidence>
<gene>
    <name evidence="3" type="ORF">C9I94_13575</name>
</gene>
<dbReference type="OrthoDB" id="9800233at2"/>
<name>A0A0J8VAK7_9GAMM</name>
<dbReference type="PIRSF" id="PIRSF028177">
    <property type="entry name" value="Polyketide_synth_Omtfrase_TcmP"/>
    <property type="match status" value="1"/>
</dbReference>